<dbReference type="OrthoDB" id="996585at2"/>
<dbReference type="EMBL" id="FQUC01000007">
    <property type="protein sequence ID" value="SHF51817.1"/>
    <property type="molecule type" value="Genomic_DNA"/>
</dbReference>
<accession>A0A1M5CB49</accession>
<evidence type="ECO:0000313" key="3">
    <source>
        <dbReference type="Proteomes" id="UP000184480"/>
    </source>
</evidence>
<evidence type="ECO:0000313" key="2">
    <source>
        <dbReference type="EMBL" id="SHF51817.1"/>
    </source>
</evidence>
<keyword evidence="1" id="KW-0472">Membrane</keyword>
<organism evidence="2 3">
    <name type="scientific">Dysgonomonas macrotermitis</name>
    <dbReference type="NCBI Taxonomy" id="1346286"/>
    <lineage>
        <taxon>Bacteria</taxon>
        <taxon>Pseudomonadati</taxon>
        <taxon>Bacteroidota</taxon>
        <taxon>Bacteroidia</taxon>
        <taxon>Bacteroidales</taxon>
        <taxon>Dysgonomonadaceae</taxon>
        <taxon>Dysgonomonas</taxon>
    </lineage>
</organism>
<gene>
    <name evidence="2" type="ORF">SAMN05444362_10797</name>
</gene>
<feature type="transmembrane region" description="Helical" evidence="1">
    <location>
        <begin position="12"/>
        <end position="34"/>
    </location>
</feature>
<reference evidence="3" key="1">
    <citation type="submission" date="2016-11" db="EMBL/GenBank/DDBJ databases">
        <authorList>
            <person name="Varghese N."/>
            <person name="Submissions S."/>
        </authorList>
    </citation>
    <scope>NUCLEOTIDE SEQUENCE [LARGE SCALE GENOMIC DNA]</scope>
    <source>
        <strain evidence="3">DSM 27370</strain>
    </source>
</reference>
<proteinExistence type="predicted"/>
<dbReference type="AlphaFoldDB" id="A0A1M5CB49"/>
<evidence type="ECO:0000256" key="1">
    <source>
        <dbReference type="SAM" id="Phobius"/>
    </source>
</evidence>
<dbReference type="RefSeq" id="WP_062179468.1">
    <property type="nucleotide sequence ID" value="NZ_BBXL01000007.1"/>
</dbReference>
<protein>
    <submittedName>
        <fullName evidence="2">Uncharacterized protein</fullName>
    </submittedName>
</protein>
<keyword evidence="3" id="KW-1185">Reference proteome</keyword>
<dbReference type="Proteomes" id="UP000184480">
    <property type="component" value="Unassembled WGS sequence"/>
</dbReference>
<sequence length="189" mass="21753">MRKSKKKFLAKLFIIIIAIFIAAFIFRGALYRVAVSYKEDGSRKNYKVKDKNFAMYIEDNISDAPNDIESIIDLSQEITSKALEFSLEAKENDPNKTVLLRRANCIGYAAFTAATGNYLIDKYKLSEVWEAKPVKGKLFIFGQDAHKKTKMKSFKDHDFVIFKNKVTKREIAVDPTVEDKFGIKRITKY</sequence>
<name>A0A1M5CB49_9BACT</name>
<keyword evidence="1" id="KW-0812">Transmembrane</keyword>
<keyword evidence="1" id="KW-1133">Transmembrane helix</keyword>